<dbReference type="EMBL" id="BTGU01000022">
    <property type="protein sequence ID" value="GMN46077.1"/>
    <property type="molecule type" value="Genomic_DNA"/>
</dbReference>
<evidence type="ECO:0000313" key="2">
    <source>
        <dbReference type="Proteomes" id="UP001187192"/>
    </source>
</evidence>
<accession>A0AA88D8S8</accession>
<protein>
    <submittedName>
        <fullName evidence="1">Uncharacterized protein</fullName>
    </submittedName>
</protein>
<dbReference type="Proteomes" id="UP001187192">
    <property type="component" value="Unassembled WGS sequence"/>
</dbReference>
<proteinExistence type="predicted"/>
<sequence>MPKISGTTSDVIARSDRSCIVTLWRVTCKREAPRSDGDTGGASVIDTRMLKRYESNRLVPRVHGLVSGDTRAMRQMSSGGLSVVTRRRRQHVRGTTYEGRPVWVNNTIPGYCLTWAHGRSRRHGKIWSGNAVPREESSERIELGQWCSVSAGGCNFTTFTWSVHSWKKDFVVGSNYTINTNRAYLNAIFDMYLIS</sequence>
<evidence type="ECO:0000313" key="1">
    <source>
        <dbReference type="EMBL" id="GMN46077.1"/>
    </source>
</evidence>
<dbReference type="AlphaFoldDB" id="A0AA88D8S8"/>
<organism evidence="1 2">
    <name type="scientific">Ficus carica</name>
    <name type="common">Common fig</name>
    <dbReference type="NCBI Taxonomy" id="3494"/>
    <lineage>
        <taxon>Eukaryota</taxon>
        <taxon>Viridiplantae</taxon>
        <taxon>Streptophyta</taxon>
        <taxon>Embryophyta</taxon>
        <taxon>Tracheophyta</taxon>
        <taxon>Spermatophyta</taxon>
        <taxon>Magnoliopsida</taxon>
        <taxon>eudicotyledons</taxon>
        <taxon>Gunneridae</taxon>
        <taxon>Pentapetalae</taxon>
        <taxon>rosids</taxon>
        <taxon>fabids</taxon>
        <taxon>Rosales</taxon>
        <taxon>Moraceae</taxon>
        <taxon>Ficeae</taxon>
        <taxon>Ficus</taxon>
    </lineage>
</organism>
<comment type="caution">
    <text evidence="1">The sequence shown here is derived from an EMBL/GenBank/DDBJ whole genome shotgun (WGS) entry which is preliminary data.</text>
</comment>
<reference evidence="1" key="1">
    <citation type="submission" date="2023-07" db="EMBL/GenBank/DDBJ databases">
        <title>draft genome sequence of fig (Ficus carica).</title>
        <authorList>
            <person name="Takahashi T."/>
            <person name="Nishimura K."/>
        </authorList>
    </citation>
    <scope>NUCLEOTIDE SEQUENCE</scope>
</reference>
<keyword evidence="2" id="KW-1185">Reference proteome</keyword>
<name>A0AA88D8S8_FICCA</name>
<gene>
    <name evidence="1" type="ORF">TIFTF001_015261</name>
</gene>